<evidence type="ECO:0000313" key="17">
    <source>
        <dbReference type="EMBL" id="KAH9844449.1"/>
    </source>
</evidence>
<dbReference type="InterPro" id="IPR036322">
    <property type="entry name" value="WD40_repeat_dom_sf"/>
</dbReference>
<dbReference type="InterPro" id="IPR001680">
    <property type="entry name" value="WD40_rpt"/>
</dbReference>
<evidence type="ECO:0000256" key="6">
    <source>
        <dbReference type="ARBA" id="ARBA00022695"/>
    </source>
</evidence>
<feature type="compositionally biased region" description="Low complexity" evidence="15">
    <location>
        <begin position="872"/>
        <end position="884"/>
    </location>
</feature>
<evidence type="ECO:0000259" key="16">
    <source>
        <dbReference type="PROSITE" id="PS50878"/>
    </source>
</evidence>
<evidence type="ECO:0000256" key="14">
    <source>
        <dbReference type="RuleBase" id="RU365061"/>
    </source>
</evidence>
<feature type="region of interest" description="Disordered" evidence="15">
    <location>
        <begin position="414"/>
        <end position="434"/>
    </location>
</feature>
<evidence type="ECO:0000256" key="4">
    <source>
        <dbReference type="ARBA" id="ARBA00022454"/>
    </source>
</evidence>
<keyword evidence="18" id="KW-1185">Reference proteome</keyword>
<keyword evidence="13" id="KW-0853">WD repeat</keyword>
<evidence type="ECO:0000256" key="9">
    <source>
        <dbReference type="ARBA" id="ARBA00022895"/>
    </source>
</evidence>
<dbReference type="CDD" id="cd01648">
    <property type="entry name" value="TERT"/>
    <property type="match status" value="1"/>
</dbReference>
<dbReference type="EC" id="2.7.7.49" evidence="2 14"/>
<dbReference type="GO" id="GO:0046872">
    <property type="term" value="F:metal ion binding"/>
    <property type="evidence" value="ECO:0007669"/>
    <property type="project" value="UniProtKB-KW"/>
</dbReference>
<keyword evidence="5 14" id="KW-0808">Transferase</keyword>
<sequence>MSSFFTTPATKRKRPQGTAKLARKSDAPSKQREEQADEISSGDEDEDAAGAGRDEEYEGVTDEEEEYGDEDPAAKRIRLAEQYLANTQKEVLQDVGFDAADVDKENLRRRMGERLKEDTAESRGKLYRWIAEDLDWSRSVQKTQRMDGHSATGVAVSGQYAYTVQRDAISRWELPISHADTIDGKQMGRKRKQPKRVAYTRGNPKKRKDRDYQHHVAPILCIAASQDGKFVATGGADNRLIAWDAATLRPLKVFYQHRDSVTALAFRRGTNQIFSASKDRTVKIWSLDELAYIETLFGHQDEVVDVSALAQEKCVTVGARDRTARLWKVVEESQLVFRGGGAPSKPRKGKDVPDDSATDPVFQQKPYNEGSMDRVACIDDETFITGSDNGSLSLWNIHKKKPVFTYPLAHGLDPPPTAEELSAEEKPDPEVVAREPQPRWVTALTAIPFSDTFVSGSWDGYVRAWRVSQDKRRIEAIGPVGRAEQESSRRTFGDNDEPMVNGDLEAAAARGLVRGVVNDLSIIDRGDRGREGVLVAAAVGKEHRLGRWKEFKEGKASIVLFEVLRKSTAPDIDEREPQVNGGALQNGLGDEGFDGFDYFGEIATLPCFIRPIPPYGINMKRKRAPNGADRCTSKRVRHDADAELHLAAPLLRQYYPNVTTLRQYLASRLSKTSRKRRKRLLRSSSQGSQKSEPGLDALAKLLDTTLVGAFNHVSEAVDETIDRDITIFTQQISDSTTDISALKQSEIVDFVIWLLFRRTPANRRPTHILCHGLSRTSTVGNGDELETIPNIPGVATAGRNEHIDTLKGPQWSSLPAVVGSGAERVLSNMLFHCGIFVPLQDSSNLNQISGVPMSELKTLQRSSDHHTEQEAESPAARSPSNSAAMQRGLSNIRFVRHRMLYARPTLTSKGRPHFGLGHGHALNRLRDKSDPSETVHITKYIFPKQFELHNVFTSKVDPKDTAQPFMDYNNREYEIHRLEKRYQAKHGGELVSSFRSKPSHLPRRLRGRIFELLRRLRHGQQRCPYHALLQHHCPLRSRKGSTAMASSATEVSAYCRAVLKELLPSELLGTGEVMLHNRRHIMASADRFVRLRRYESMSMHDVLQPMKIQGIPWLLVPGTEGHNISRTDFAKRRELLAELVYYVFDSLLIPLIRGCFHVTESNIHRNQLFYFRHDIWRMISEPALMTLKTDMLEECSIAVVKKKIATRTLGVSQVRLLPKEQGMRPIINLRRRVQRMQRGGMALGRSINSILTPAFSILNYERTVRPELLGSAMFSVDDIFPRLQMFRSRLQIDQRGDAPLYFAKVDVQACFDTIPQQRLMALARTVLSANNYRTFRYARAKLLGGHSQDTSGFGAKPSWKFVTKATSHAHPLDFEDEIRQDTAHGRTRTAFVHGAATRIEKRKAIIDLLEEHIESNIIKVGRRFYRQRRGIPQGSIVSSLLCSYMYAELERQVLGFLDNQHTVLLRLIDDFLVITTDIGIAQQFMRVMHAGVPDFGVHVKAEKSRSNFDLTINGRAMTRLPSISDFPYCGIAINTATLELSKDQERRRKTNIADSITVEFSKIPGQSFYRKTLHALKLQMHAMLLSTAYNSLATVLSNLYHVFVEVALKAYHYIRSLPSRKQPGDELMCKAIDDLTKLAFVLMKRRKRSSKDILPYECRISNAQTRW</sequence>
<evidence type="ECO:0000256" key="1">
    <source>
        <dbReference type="ARBA" id="ARBA00008001"/>
    </source>
</evidence>
<dbReference type="Pfam" id="PF12009">
    <property type="entry name" value="Telomerase_RBD"/>
    <property type="match status" value="1"/>
</dbReference>
<dbReference type="GO" id="GO:0000333">
    <property type="term" value="C:telomerase catalytic core complex"/>
    <property type="evidence" value="ECO:0007669"/>
    <property type="project" value="TreeGrafter"/>
</dbReference>
<comment type="caution">
    <text evidence="17">The sequence shown here is derived from an EMBL/GenBank/DDBJ whole genome shotgun (WGS) entry which is preliminary data.</text>
</comment>
<feature type="region of interest" description="Disordered" evidence="15">
    <location>
        <begin position="1"/>
        <end position="73"/>
    </location>
</feature>
<evidence type="ECO:0000256" key="11">
    <source>
        <dbReference type="ARBA" id="ARBA00023242"/>
    </source>
</evidence>
<evidence type="ECO:0000256" key="5">
    <source>
        <dbReference type="ARBA" id="ARBA00022679"/>
    </source>
</evidence>
<feature type="compositionally biased region" description="Acidic residues" evidence="15">
    <location>
        <begin position="55"/>
        <end position="71"/>
    </location>
</feature>
<comment type="catalytic activity">
    <reaction evidence="12 14">
        <text>DNA(n) + a 2'-deoxyribonucleoside 5'-triphosphate = DNA(n+1) + diphosphate</text>
        <dbReference type="Rhea" id="RHEA:22508"/>
        <dbReference type="Rhea" id="RHEA-COMP:17339"/>
        <dbReference type="Rhea" id="RHEA-COMP:17340"/>
        <dbReference type="ChEBI" id="CHEBI:33019"/>
        <dbReference type="ChEBI" id="CHEBI:61560"/>
        <dbReference type="ChEBI" id="CHEBI:173112"/>
        <dbReference type="EC" id="2.7.7.49"/>
    </reaction>
</comment>
<feature type="region of interest" description="Disordered" evidence="15">
    <location>
        <begin position="338"/>
        <end position="366"/>
    </location>
</feature>
<evidence type="ECO:0000256" key="12">
    <source>
        <dbReference type="ARBA" id="ARBA00048173"/>
    </source>
</evidence>
<dbReference type="GO" id="GO:0070034">
    <property type="term" value="F:telomerase RNA binding"/>
    <property type="evidence" value="ECO:0007669"/>
    <property type="project" value="TreeGrafter"/>
</dbReference>
<dbReference type="OrthoDB" id="189968at2759"/>
<feature type="compositionally biased region" description="Basic and acidic residues" evidence="15">
    <location>
        <begin position="423"/>
        <end position="434"/>
    </location>
</feature>
<keyword evidence="6 14" id="KW-0548">Nucleotidyltransferase</keyword>
<keyword evidence="9 14" id="KW-0779">Telomere</keyword>
<keyword evidence="4 14" id="KW-0158">Chromosome</keyword>
<comment type="function">
    <text evidence="14">Telomerase is a ribonucleoprotein enzyme essential for the replication of chromosome termini in most eukaryotes. It elongates telomeres. It is a reverse transcriptase that adds simple sequence repeats to chromosome ends by copying a template sequence within the RNA component of the enzyme.</text>
</comment>
<organism evidence="17 18">
    <name type="scientific">Teratosphaeria destructans</name>
    <dbReference type="NCBI Taxonomy" id="418781"/>
    <lineage>
        <taxon>Eukaryota</taxon>
        <taxon>Fungi</taxon>
        <taxon>Dikarya</taxon>
        <taxon>Ascomycota</taxon>
        <taxon>Pezizomycotina</taxon>
        <taxon>Dothideomycetes</taxon>
        <taxon>Dothideomycetidae</taxon>
        <taxon>Mycosphaerellales</taxon>
        <taxon>Teratosphaeriaceae</taxon>
        <taxon>Teratosphaeria</taxon>
    </lineage>
</organism>
<dbReference type="SMART" id="SM00975">
    <property type="entry name" value="Telomerase_RBD"/>
    <property type="match status" value="1"/>
</dbReference>
<name>A0A9W7SZW4_9PEZI</name>
<dbReference type="SUPFAM" id="SSF56672">
    <property type="entry name" value="DNA/RNA polymerases"/>
    <property type="match status" value="1"/>
</dbReference>
<dbReference type="Pfam" id="PF00400">
    <property type="entry name" value="WD40"/>
    <property type="match status" value="4"/>
</dbReference>
<feature type="compositionally biased region" description="Basic and acidic residues" evidence="15">
    <location>
        <begin position="23"/>
        <end position="34"/>
    </location>
</feature>
<dbReference type="GO" id="GO:0003720">
    <property type="term" value="F:telomerase activity"/>
    <property type="evidence" value="ECO:0007669"/>
    <property type="project" value="InterPro"/>
</dbReference>
<dbReference type="PROSITE" id="PS50878">
    <property type="entry name" value="RT_POL"/>
    <property type="match status" value="1"/>
</dbReference>
<dbReference type="Proteomes" id="UP001138500">
    <property type="component" value="Unassembled WGS sequence"/>
</dbReference>
<dbReference type="SMART" id="SM00320">
    <property type="entry name" value="WD40"/>
    <property type="match status" value="5"/>
</dbReference>
<dbReference type="Pfam" id="PF21399">
    <property type="entry name" value="TERT_C"/>
    <property type="match status" value="1"/>
</dbReference>
<dbReference type="InterPro" id="IPR043502">
    <property type="entry name" value="DNA/RNA_pol_sf"/>
</dbReference>
<evidence type="ECO:0000256" key="10">
    <source>
        <dbReference type="ARBA" id="ARBA00022918"/>
    </source>
</evidence>
<dbReference type="GO" id="GO:0000781">
    <property type="term" value="C:chromosome, telomeric region"/>
    <property type="evidence" value="ECO:0007669"/>
    <property type="project" value="UniProtKB-SubCell"/>
</dbReference>
<dbReference type="InterPro" id="IPR049139">
    <property type="entry name" value="TERT_C"/>
</dbReference>
<dbReference type="GO" id="GO:0042162">
    <property type="term" value="F:telomeric DNA binding"/>
    <property type="evidence" value="ECO:0007669"/>
    <property type="project" value="TreeGrafter"/>
</dbReference>
<protein>
    <recommendedName>
        <fullName evidence="3 14">Telomerase reverse transcriptase</fullName>
        <ecNumber evidence="2 14">2.7.7.49</ecNumber>
    </recommendedName>
    <alternativeName>
        <fullName evidence="14">Telomerase catalytic subunit</fullName>
    </alternativeName>
</protein>
<dbReference type="Gene3D" id="1.10.357.90">
    <property type="match status" value="1"/>
</dbReference>
<evidence type="ECO:0000256" key="3">
    <source>
        <dbReference type="ARBA" id="ARBA00016182"/>
    </source>
</evidence>
<dbReference type="InterPro" id="IPR015943">
    <property type="entry name" value="WD40/YVTN_repeat-like_dom_sf"/>
</dbReference>
<proteinExistence type="inferred from homology"/>
<feature type="repeat" description="WD" evidence="13">
    <location>
        <begin position="254"/>
        <end position="295"/>
    </location>
</feature>
<dbReference type="InterPro" id="IPR000477">
    <property type="entry name" value="RT_dom"/>
</dbReference>
<evidence type="ECO:0000256" key="15">
    <source>
        <dbReference type="SAM" id="MobiDB-lite"/>
    </source>
</evidence>
<comment type="similarity">
    <text evidence="1 14">Belongs to the reverse transcriptase family. Telomerase subfamily.</text>
</comment>
<dbReference type="PANTHER" id="PTHR12066:SF0">
    <property type="entry name" value="TELOMERASE REVERSE TRANSCRIPTASE"/>
    <property type="match status" value="1"/>
</dbReference>
<evidence type="ECO:0000313" key="18">
    <source>
        <dbReference type="Proteomes" id="UP001138500"/>
    </source>
</evidence>
<feature type="region of interest" description="Disordered" evidence="15">
    <location>
        <begin position="480"/>
        <end position="499"/>
    </location>
</feature>
<accession>A0A9W7SZW4</accession>
<dbReference type="PANTHER" id="PTHR12066">
    <property type="entry name" value="TELOMERASE REVERSE TRANSCRIPTASE"/>
    <property type="match status" value="1"/>
</dbReference>
<evidence type="ECO:0000256" key="2">
    <source>
        <dbReference type="ARBA" id="ARBA00012493"/>
    </source>
</evidence>
<keyword evidence="11 14" id="KW-0539">Nucleus</keyword>
<evidence type="ECO:0000256" key="8">
    <source>
        <dbReference type="ARBA" id="ARBA00022842"/>
    </source>
</evidence>
<dbReference type="PRINTS" id="PR01365">
    <property type="entry name" value="TELOMERASERT"/>
</dbReference>
<keyword evidence="8 14" id="KW-0460">Magnesium</keyword>
<keyword evidence="10 14" id="KW-0695">RNA-directed DNA polymerase</keyword>
<feature type="region of interest" description="Disordered" evidence="15">
    <location>
        <begin position="669"/>
        <end position="692"/>
    </location>
</feature>
<feature type="domain" description="Reverse transcriptase" evidence="16">
    <location>
        <begin position="1198"/>
        <end position="1533"/>
    </location>
</feature>
<dbReference type="InterPro" id="IPR021891">
    <property type="entry name" value="Telomerase_RBD"/>
</dbReference>
<evidence type="ECO:0000256" key="13">
    <source>
        <dbReference type="PROSITE-ProRule" id="PRU00221"/>
    </source>
</evidence>
<comment type="subcellular location">
    <subcellularLocation>
        <location evidence="14">Nucleus</location>
    </subcellularLocation>
    <subcellularLocation>
        <location evidence="14">Chromosome</location>
        <location evidence="14">Telomere</location>
    </subcellularLocation>
</comment>
<dbReference type="PROSITE" id="PS50294">
    <property type="entry name" value="WD_REPEATS_REGION"/>
    <property type="match status" value="2"/>
</dbReference>
<feature type="compositionally biased region" description="Basic and acidic residues" evidence="15">
    <location>
        <begin position="483"/>
        <end position="493"/>
    </location>
</feature>
<dbReference type="Gene3D" id="1.10.132.70">
    <property type="match status" value="1"/>
</dbReference>
<evidence type="ECO:0000256" key="7">
    <source>
        <dbReference type="ARBA" id="ARBA00022723"/>
    </source>
</evidence>
<feature type="repeat" description="WD" evidence="13">
    <location>
        <begin position="212"/>
        <end position="253"/>
    </location>
</feature>
<dbReference type="Gene3D" id="2.130.10.10">
    <property type="entry name" value="YVTN repeat-like/Quinoprotein amine dehydrogenase"/>
    <property type="match status" value="1"/>
</dbReference>
<feature type="region of interest" description="Disordered" evidence="15">
    <location>
        <begin position="858"/>
        <end position="884"/>
    </location>
</feature>
<gene>
    <name evidence="17" type="ORF">Tdes44962_MAKER01482</name>
</gene>
<reference evidence="17 18" key="1">
    <citation type="journal article" date="2018" name="IMA Fungus">
        <title>IMA Genome-F 10: Nine draft genome sequences of Claviceps purpurea s.lat., including C. arundinis, C. humidiphila, and C. cf. spartinae, pseudomolecules for the pitch canker pathogen Fusarium circinatum, draft genome of Davidsoniella eucalypti, Grosmannia galeiformis, Quambalaria eucalypti, and Teratosphaeria destructans.</title>
        <authorList>
            <person name="Wingfield B.D."/>
            <person name="Liu M."/>
            <person name="Nguyen H.D."/>
            <person name="Lane F.A."/>
            <person name="Morgan S.W."/>
            <person name="De Vos L."/>
            <person name="Wilken P.M."/>
            <person name="Duong T.A."/>
            <person name="Aylward J."/>
            <person name="Coetzee M.P."/>
            <person name="Dadej K."/>
            <person name="De Beer Z.W."/>
            <person name="Findlay W."/>
            <person name="Havenga M."/>
            <person name="Kolarik M."/>
            <person name="Menzies J.G."/>
            <person name="Naidoo K."/>
            <person name="Pochopski O."/>
            <person name="Shoukouhi P."/>
            <person name="Santana Q.C."/>
            <person name="Seifert K.A."/>
            <person name="Soal N."/>
            <person name="Steenkamp E.T."/>
            <person name="Tatham C.T."/>
            <person name="van der Nest M.A."/>
            <person name="Wingfield M.J."/>
        </authorList>
    </citation>
    <scope>NUCLEOTIDE SEQUENCE [LARGE SCALE GENOMIC DNA]</scope>
    <source>
        <strain evidence="17">CMW44962</strain>
    </source>
</reference>
<reference evidence="17 18" key="2">
    <citation type="journal article" date="2021" name="Curr. Genet.">
        <title>Genetic response to nitrogen starvation in the aggressive Eucalyptus foliar pathogen Teratosphaeria destructans.</title>
        <authorList>
            <person name="Havenga M."/>
            <person name="Wingfield B.D."/>
            <person name="Wingfield M.J."/>
            <person name="Dreyer L.L."/>
            <person name="Roets F."/>
            <person name="Aylward J."/>
        </authorList>
    </citation>
    <scope>NUCLEOTIDE SEQUENCE [LARGE SCALE GENOMIC DNA]</scope>
    <source>
        <strain evidence="17">CMW44962</strain>
    </source>
</reference>
<feature type="region of interest" description="Disordered" evidence="15">
    <location>
        <begin position="183"/>
        <end position="211"/>
    </location>
</feature>
<dbReference type="PROSITE" id="PS50082">
    <property type="entry name" value="WD_REPEATS_2"/>
    <property type="match status" value="3"/>
</dbReference>
<feature type="compositionally biased region" description="Acidic residues" evidence="15">
    <location>
        <begin position="35"/>
        <end position="48"/>
    </location>
</feature>
<dbReference type="SUPFAM" id="SSF50978">
    <property type="entry name" value="WD40 repeat-like"/>
    <property type="match status" value="1"/>
</dbReference>
<dbReference type="GO" id="GO:0007004">
    <property type="term" value="P:telomere maintenance via telomerase"/>
    <property type="evidence" value="ECO:0007669"/>
    <property type="project" value="TreeGrafter"/>
</dbReference>
<dbReference type="InterPro" id="IPR003545">
    <property type="entry name" value="Telomerase_RT"/>
</dbReference>
<dbReference type="EMBL" id="RIBY02000335">
    <property type="protein sequence ID" value="KAH9844449.1"/>
    <property type="molecule type" value="Genomic_DNA"/>
</dbReference>
<feature type="compositionally biased region" description="Basic residues" evidence="15">
    <location>
        <begin position="671"/>
        <end position="681"/>
    </location>
</feature>
<feature type="repeat" description="WD" evidence="13">
    <location>
        <begin position="296"/>
        <end position="337"/>
    </location>
</feature>
<keyword evidence="7 14" id="KW-0479">Metal-binding</keyword>
<keyword evidence="17" id="KW-0687">Ribonucleoprotein</keyword>